<comment type="caution">
    <text evidence="2">The sequence shown here is derived from an EMBL/GenBank/DDBJ whole genome shotgun (WGS) entry which is preliminary data.</text>
</comment>
<name>A0A813LVN4_POLGL</name>
<organism evidence="2 3">
    <name type="scientific">Polarella glacialis</name>
    <name type="common">Dinoflagellate</name>
    <dbReference type="NCBI Taxonomy" id="89957"/>
    <lineage>
        <taxon>Eukaryota</taxon>
        <taxon>Sar</taxon>
        <taxon>Alveolata</taxon>
        <taxon>Dinophyceae</taxon>
        <taxon>Suessiales</taxon>
        <taxon>Suessiaceae</taxon>
        <taxon>Polarella</taxon>
    </lineage>
</organism>
<sequence>MRSDTTSEQINTITLRLGDLHLTVTSSGTTASAASSSHGAVQASSLAGASSAPAASDVPSSPCSAAGSSPAPESALDPWVSRLAVAAVAAGEFAKQLLDGGRPNRWAKHPADLGGRRNTVHVVLQGRPGLGVGAGYSTTAEGRRLWTGQPCADGAVFHSFPSLRDAQAYFEAAGLAGRLPERSTSSVKAALAAAGLAQQ</sequence>
<protein>
    <submittedName>
        <fullName evidence="2">Uncharacterized protein</fullName>
    </submittedName>
</protein>
<dbReference type="Proteomes" id="UP000626109">
    <property type="component" value="Unassembled WGS sequence"/>
</dbReference>
<gene>
    <name evidence="2" type="ORF">PGLA2088_LOCUS49887</name>
</gene>
<reference evidence="2" key="1">
    <citation type="submission" date="2021-02" db="EMBL/GenBank/DDBJ databases">
        <authorList>
            <person name="Dougan E. K."/>
            <person name="Rhodes N."/>
            <person name="Thang M."/>
            <person name="Chan C."/>
        </authorList>
    </citation>
    <scope>NUCLEOTIDE SEQUENCE</scope>
</reference>
<evidence type="ECO:0000256" key="1">
    <source>
        <dbReference type="SAM" id="MobiDB-lite"/>
    </source>
</evidence>
<accession>A0A813LVN4</accession>
<evidence type="ECO:0000313" key="3">
    <source>
        <dbReference type="Proteomes" id="UP000626109"/>
    </source>
</evidence>
<evidence type="ECO:0000313" key="2">
    <source>
        <dbReference type="EMBL" id="CAE8740113.1"/>
    </source>
</evidence>
<proteinExistence type="predicted"/>
<dbReference type="AlphaFoldDB" id="A0A813LVN4"/>
<dbReference type="EMBL" id="CAJNNW010037211">
    <property type="protein sequence ID" value="CAE8740113.1"/>
    <property type="molecule type" value="Genomic_DNA"/>
</dbReference>
<feature type="region of interest" description="Disordered" evidence="1">
    <location>
        <begin position="51"/>
        <end position="72"/>
    </location>
</feature>